<dbReference type="InterPro" id="IPR010263">
    <property type="entry name" value="T6SS_TssK"/>
</dbReference>
<reference evidence="1" key="1">
    <citation type="submission" date="2018-06" db="EMBL/GenBank/DDBJ databases">
        <authorList>
            <person name="Zhirakovskaya E."/>
        </authorList>
    </citation>
    <scope>NUCLEOTIDE SEQUENCE</scope>
</reference>
<dbReference type="EMBL" id="UOFN01000111">
    <property type="protein sequence ID" value="VAW79437.1"/>
    <property type="molecule type" value="Genomic_DNA"/>
</dbReference>
<dbReference type="PANTHER" id="PTHR35566:SF1">
    <property type="entry name" value="TYPE VI SECRETION SYSTEM BASEPLATE COMPONENT TSSK1"/>
    <property type="match status" value="1"/>
</dbReference>
<protein>
    <submittedName>
        <fullName evidence="1">Uncharacterized protein ImpJ/VasE</fullName>
    </submittedName>
</protein>
<gene>
    <name evidence="1" type="ORF">MNBD_GAMMA15-1793</name>
</gene>
<dbReference type="PANTHER" id="PTHR35566">
    <property type="entry name" value="BLR3599 PROTEIN"/>
    <property type="match status" value="1"/>
</dbReference>
<accession>A0A3B0YVD0</accession>
<dbReference type="NCBIfam" id="TIGR03353">
    <property type="entry name" value="VI_chp_4"/>
    <property type="match status" value="1"/>
</dbReference>
<organism evidence="1">
    <name type="scientific">hydrothermal vent metagenome</name>
    <dbReference type="NCBI Taxonomy" id="652676"/>
    <lineage>
        <taxon>unclassified sequences</taxon>
        <taxon>metagenomes</taxon>
        <taxon>ecological metagenomes</taxon>
    </lineage>
</organism>
<sequence length="444" mass="49496">MSRNNKVVWSEGMFLRPQHFQQHARYMENFIEERTSVLRSFPWGFRELQLDQQLLGLGKIAISRASGVFPDGTPFSIPDDDEPPLAIDVPENTHEVQVYLGLPLRRPGTPEVDSSGDPESLARYQPVEYEIRDNSTIGGGEAGVQIGQLRSRLLLEGEHLDEYACLSVARIVEMRVDKSVLIDEHMLPPALSCQASPALSGFMTELHGLLNHRSEALASRMAVSGRGGAADIADFLLLQAVNRYQPLIAHLSTLAGFHPESFYQLAISMAGELATFTSNEKRAPEFPPYKHDDLQATFAPVFDALRQSLSMVLEQNAVSISMQERKFGIRVATVTDHSLLDHASFVLAVSADIPTEDIRKRFPTQIKIGPVEQIRQLVNVQLPGIRVRPMPVAPRQIPFHTGFVYFELDRSNELWAQLKTSGGFAFHLGGEFPGIQMEFWAIKG</sequence>
<dbReference type="AlphaFoldDB" id="A0A3B0YVD0"/>
<name>A0A3B0YVD0_9ZZZZ</name>
<proteinExistence type="predicted"/>
<evidence type="ECO:0000313" key="1">
    <source>
        <dbReference type="EMBL" id="VAW79437.1"/>
    </source>
</evidence>
<dbReference type="Pfam" id="PF05936">
    <property type="entry name" value="T6SS_VasE"/>
    <property type="match status" value="1"/>
</dbReference>